<evidence type="ECO:0000313" key="2">
    <source>
        <dbReference type="EMBL" id="CAG8488985.1"/>
    </source>
</evidence>
<sequence length="579" mass="68082">MPASKPMKLKAARYNAIETRPNPVEKMNSTDKTQETELDIQKQEFKMMICVIEEAIKQRKEDNNGPFYELIRQINNSSNINPNPKKLKIWCLALSRTSHKFDATCSDLVYTLLNLNWADHDNNLAIAYVMLLTNLVAAYPSCTEAMLEMLVKNFLYKEDKELEVLEMEKAHGKVHYAIKNLVHRIPQGEKELFHILYRGFPHKRESLGAYIVYVKNLLQLIEYTPSLQHKILTLIFERMIELDTEVQGQIDEIEDMEEGLDEFNVGLYSTRYSSTDFYKLRPNFEDYDDANAESLDLDIEDSAPVVIAVDIANGIQKLDCIIKLVLDYLDYSYKNGTQEQRMKLTETIFTIFEKFILYTIKSRYIQFIPFWYFSLDRMYALRFIKLLLHKLIDDEGKGIIQKAAAQYVASYIARAKYLYVEDVIYCMRALTQWATEYVMTHKNIIRIPDESKHEKFYLIVQTAMYIFCFRWKNFCEINVGNKKIWSKEAEDLKEIIGSIFCPLKYCVKNTVKMFSFISKAVGFMTCEEYTHIDNRNYSILSMEEYFPYDPFRLKTSQSYLEGLYQVWEGFPEGSNEEEE</sequence>
<comment type="similarity">
    <text evidence="1">Belongs to the RRN3 family.</text>
</comment>
<dbReference type="GO" id="GO:0006361">
    <property type="term" value="P:transcription initiation at RNA polymerase I promoter"/>
    <property type="evidence" value="ECO:0007669"/>
    <property type="project" value="InterPro"/>
</dbReference>
<reference evidence="2" key="1">
    <citation type="submission" date="2021-06" db="EMBL/GenBank/DDBJ databases">
        <authorList>
            <person name="Kallberg Y."/>
            <person name="Tangrot J."/>
            <person name="Rosling A."/>
        </authorList>
    </citation>
    <scope>NUCLEOTIDE SEQUENCE</scope>
    <source>
        <strain evidence="2">UK204</strain>
    </source>
</reference>
<protein>
    <submittedName>
        <fullName evidence="2">16296_t:CDS:1</fullName>
    </submittedName>
</protein>
<evidence type="ECO:0000313" key="3">
    <source>
        <dbReference type="Proteomes" id="UP000789570"/>
    </source>
</evidence>
<dbReference type="PANTHER" id="PTHR12790">
    <property type="entry name" value="TRANSCRIPTION INITIATION FACTOR IA RRN3"/>
    <property type="match status" value="1"/>
</dbReference>
<dbReference type="Pfam" id="PF05327">
    <property type="entry name" value="RRN3"/>
    <property type="match status" value="1"/>
</dbReference>
<name>A0A9N8ZBM5_9GLOM</name>
<dbReference type="OrthoDB" id="26970at2759"/>
<organism evidence="2 3">
    <name type="scientific">Funneliformis caledonium</name>
    <dbReference type="NCBI Taxonomy" id="1117310"/>
    <lineage>
        <taxon>Eukaryota</taxon>
        <taxon>Fungi</taxon>
        <taxon>Fungi incertae sedis</taxon>
        <taxon>Mucoromycota</taxon>
        <taxon>Glomeromycotina</taxon>
        <taxon>Glomeromycetes</taxon>
        <taxon>Glomerales</taxon>
        <taxon>Glomeraceae</taxon>
        <taxon>Funneliformis</taxon>
    </lineage>
</organism>
<dbReference type="GO" id="GO:0005634">
    <property type="term" value="C:nucleus"/>
    <property type="evidence" value="ECO:0007669"/>
    <property type="project" value="TreeGrafter"/>
</dbReference>
<dbReference type="PANTHER" id="PTHR12790:SF0">
    <property type="entry name" value="RNA POLYMERASE I-SPECIFIC TRANSCRIPTION INITIATION FACTOR RRN3-RELATED"/>
    <property type="match status" value="1"/>
</dbReference>
<comment type="caution">
    <text evidence="2">The sequence shown here is derived from an EMBL/GenBank/DDBJ whole genome shotgun (WGS) entry which is preliminary data.</text>
</comment>
<evidence type="ECO:0000256" key="1">
    <source>
        <dbReference type="ARBA" id="ARBA00010098"/>
    </source>
</evidence>
<dbReference type="GO" id="GO:0001042">
    <property type="term" value="F:RNA polymerase I core binding"/>
    <property type="evidence" value="ECO:0007669"/>
    <property type="project" value="TreeGrafter"/>
</dbReference>
<dbReference type="InterPro" id="IPR007991">
    <property type="entry name" value="RNA_pol_I_trans_ini_fac_RRN3"/>
</dbReference>
<proteinExistence type="inferred from homology"/>
<accession>A0A9N8ZBM5</accession>
<dbReference type="Proteomes" id="UP000789570">
    <property type="component" value="Unassembled WGS sequence"/>
</dbReference>
<keyword evidence="3" id="KW-1185">Reference proteome</keyword>
<dbReference type="GO" id="GO:0001181">
    <property type="term" value="F:RNA polymerase I general transcription initiation factor activity"/>
    <property type="evidence" value="ECO:0007669"/>
    <property type="project" value="InterPro"/>
</dbReference>
<dbReference type="EMBL" id="CAJVPQ010000520">
    <property type="protein sequence ID" value="CAG8488985.1"/>
    <property type="molecule type" value="Genomic_DNA"/>
</dbReference>
<dbReference type="AlphaFoldDB" id="A0A9N8ZBM5"/>
<gene>
    <name evidence="2" type="ORF">FCALED_LOCUS3110</name>
</gene>